<dbReference type="Pfam" id="PF13229">
    <property type="entry name" value="Beta_helix"/>
    <property type="match status" value="2"/>
</dbReference>
<feature type="signal peptide" evidence="1">
    <location>
        <begin position="1"/>
        <end position="20"/>
    </location>
</feature>
<evidence type="ECO:0000259" key="2">
    <source>
        <dbReference type="Pfam" id="PF13229"/>
    </source>
</evidence>
<dbReference type="InterPro" id="IPR039448">
    <property type="entry name" value="Beta_helix"/>
</dbReference>
<dbReference type="EMBL" id="SJPJ01000001">
    <property type="protein sequence ID" value="TWT84420.1"/>
    <property type="molecule type" value="Genomic_DNA"/>
</dbReference>
<dbReference type="SMART" id="SM00710">
    <property type="entry name" value="PbH1"/>
    <property type="match status" value="7"/>
</dbReference>
<dbReference type="Gene3D" id="2.160.20.10">
    <property type="entry name" value="Single-stranded right-handed beta-helix, Pectin lyase-like"/>
    <property type="match status" value="2"/>
</dbReference>
<dbReference type="PANTHER" id="PTHR36453">
    <property type="entry name" value="SECRETED PROTEIN-RELATED"/>
    <property type="match status" value="1"/>
</dbReference>
<accession>A0A5C5ZB43</accession>
<sequence length="667" mass="73268" precursor="true">MSRPLSCLFLLLMLTATGRADPLVLHVRTGGVDGACATLEEARDTIRAARRMGNLSEGAEVHIHGGDHIRNTPFELTVEDSGTAAAPIRYVGDSTKPARLLGGRIVDGFVPITDQAVLRRLAPESRSHIVQIDLNTIGVADFGSPGAGIELFFGGERMTLARWPNEGFSKIVDVVDYDGHEVRGTKGSHVGKFHYKDERPDGWTDETAPWVHGYWFWDWAEQRHPVEAIDTKSKSITVKQPYHNYGYRKGQWYYAYNLLCELDAPGEWYLDRDCGVLYFWPPGDLASTEVMVTLAPSLLTLRGASHVTVERLTLEGGRGTAVEVTEGANVQLFGLTVCNGGGAAIHVRGGNHHSVEGCDIYGMGSSGISINGGDRKTLTAAGHRAVNNHIHHYAQVKRVYAAGIHVNGVGNLVANNSIHDAPHMAIGFGGNDHIIELNEIHDVCLETNDAGAMYAGRNWTMRGHIIRYNSLYDITGFHDRGSVGVYLDDMFSSATIYGNLFRNVTRAAFIGGGRDNTIENNVFIDCKLALHIDARALGWAHGHADKWLAEQQEERTISGIAYNRPPFSERYPDLIDIVDNNPKAPVGNLVTRNIFVGENWNDVHKDAKPYIASSDNLTGVDPQFVDRASCDYRLRPESPAIDLGFQPIPLERIGLFASKLRASQPSE</sequence>
<keyword evidence="1" id="KW-0732">Signal</keyword>
<dbReference type="InterPro" id="IPR011050">
    <property type="entry name" value="Pectin_lyase_fold/virulence"/>
</dbReference>
<keyword evidence="4" id="KW-1185">Reference proteome</keyword>
<gene>
    <name evidence="3" type="ORF">CA13_58980</name>
</gene>
<evidence type="ECO:0000313" key="4">
    <source>
        <dbReference type="Proteomes" id="UP000315010"/>
    </source>
</evidence>
<feature type="chain" id="PRO_5022899129" description="Right handed beta helix domain-containing protein" evidence="1">
    <location>
        <begin position="21"/>
        <end position="667"/>
    </location>
</feature>
<dbReference type="AlphaFoldDB" id="A0A5C5ZB43"/>
<protein>
    <recommendedName>
        <fullName evidence="2">Right handed beta helix domain-containing protein</fullName>
    </recommendedName>
</protein>
<evidence type="ECO:0000256" key="1">
    <source>
        <dbReference type="SAM" id="SignalP"/>
    </source>
</evidence>
<proteinExistence type="predicted"/>
<comment type="caution">
    <text evidence="3">The sequence shown here is derived from an EMBL/GenBank/DDBJ whole genome shotgun (WGS) entry which is preliminary data.</text>
</comment>
<name>A0A5C5ZB43_9BACT</name>
<dbReference type="SUPFAM" id="SSF51126">
    <property type="entry name" value="Pectin lyase-like"/>
    <property type="match status" value="1"/>
</dbReference>
<feature type="domain" description="Right handed beta helix" evidence="2">
    <location>
        <begin position="402"/>
        <end position="532"/>
    </location>
</feature>
<feature type="domain" description="Right handed beta helix" evidence="2">
    <location>
        <begin position="301"/>
        <end position="378"/>
    </location>
</feature>
<evidence type="ECO:0000313" key="3">
    <source>
        <dbReference type="EMBL" id="TWT84420.1"/>
    </source>
</evidence>
<organism evidence="3 4">
    <name type="scientific">Novipirellula herctigrandis</name>
    <dbReference type="NCBI Taxonomy" id="2527986"/>
    <lineage>
        <taxon>Bacteria</taxon>
        <taxon>Pseudomonadati</taxon>
        <taxon>Planctomycetota</taxon>
        <taxon>Planctomycetia</taxon>
        <taxon>Pirellulales</taxon>
        <taxon>Pirellulaceae</taxon>
        <taxon>Novipirellula</taxon>
    </lineage>
</organism>
<reference evidence="3 4" key="1">
    <citation type="submission" date="2019-02" db="EMBL/GenBank/DDBJ databases">
        <title>Deep-cultivation of Planctomycetes and their phenomic and genomic characterization uncovers novel biology.</title>
        <authorList>
            <person name="Wiegand S."/>
            <person name="Jogler M."/>
            <person name="Boedeker C."/>
            <person name="Pinto D."/>
            <person name="Vollmers J."/>
            <person name="Rivas-Marin E."/>
            <person name="Kohn T."/>
            <person name="Peeters S.H."/>
            <person name="Heuer A."/>
            <person name="Rast P."/>
            <person name="Oberbeckmann S."/>
            <person name="Bunk B."/>
            <person name="Jeske O."/>
            <person name="Meyerdierks A."/>
            <person name="Storesund J.E."/>
            <person name="Kallscheuer N."/>
            <person name="Luecker S."/>
            <person name="Lage O.M."/>
            <person name="Pohl T."/>
            <person name="Merkel B.J."/>
            <person name="Hornburger P."/>
            <person name="Mueller R.-W."/>
            <person name="Bruemmer F."/>
            <person name="Labrenz M."/>
            <person name="Spormann A.M."/>
            <person name="Op Den Camp H."/>
            <person name="Overmann J."/>
            <person name="Amann R."/>
            <person name="Jetten M.S.M."/>
            <person name="Mascher T."/>
            <person name="Medema M.H."/>
            <person name="Devos D.P."/>
            <person name="Kaster A.-K."/>
            <person name="Ovreas L."/>
            <person name="Rohde M."/>
            <person name="Galperin M.Y."/>
            <person name="Jogler C."/>
        </authorList>
    </citation>
    <scope>NUCLEOTIDE SEQUENCE [LARGE SCALE GENOMIC DNA]</scope>
    <source>
        <strain evidence="3 4">CA13</strain>
    </source>
</reference>
<dbReference type="InterPro" id="IPR012334">
    <property type="entry name" value="Pectin_lyas_fold"/>
</dbReference>
<dbReference type="RefSeq" id="WP_419194899.1">
    <property type="nucleotide sequence ID" value="NZ_SJPJ01000001.1"/>
</dbReference>
<dbReference type="InterPro" id="IPR006626">
    <property type="entry name" value="PbH1"/>
</dbReference>
<dbReference type="PANTHER" id="PTHR36453:SF1">
    <property type="entry name" value="RIGHT HANDED BETA HELIX DOMAIN-CONTAINING PROTEIN"/>
    <property type="match status" value="1"/>
</dbReference>
<dbReference type="Proteomes" id="UP000315010">
    <property type="component" value="Unassembled WGS sequence"/>
</dbReference>